<accession>A0ABS4WII3</accession>
<keyword evidence="3" id="KW-1185">Reference proteome</keyword>
<dbReference type="PANTHER" id="PTHR34301">
    <property type="entry name" value="DNA-BINDING PROTEIN-RELATED"/>
    <property type="match status" value="1"/>
</dbReference>
<dbReference type="InterPro" id="IPR041664">
    <property type="entry name" value="AAA_16"/>
</dbReference>
<proteinExistence type="predicted"/>
<protein>
    <recommendedName>
        <fullName evidence="1">Orc1-like AAA ATPase domain-containing protein</fullName>
    </recommendedName>
</protein>
<feature type="domain" description="Orc1-like AAA ATPase" evidence="1">
    <location>
        <begin position="16"/>
        <end position="175"/>
    </location>
</feature>
<dbReference type="RefSeq" id="WP_209909851.1">
    <property type="nucleotide sequence ID" value="NZ_BAAAMI010000016.1"/>
</dbReference>
<dbReference type="SUPFAM" id="SSF52540">
    <property type="entry name" value="P-loop containing nucleoside triphosphate hydrolases"/>
    <property type="match status" value="1"/>
</dbReference>
<dbReference type="Pfam" id="PF13191">
    <property type="entry name" value="AAA_16"/>
    <property type="match status" value="1"/>
</dbReference>
<reference evidence="2 3" key="1">
    <citation type="submission" date="2021-03" db="EMBL/GenBank/DDBJ databases">
        <title>Sequencing the genomes of 1000 actinobacteria strains.</title>
        <authorList>
            <person name="Klenk H.-P."/>
        </authorList>
    </citation>
    <scope>NUCLEOTIDE SEQUENCE [LARGE SCALE GENOMIC DNA]</scope>
    <source>
        <strain evidence="2 3">DSM 15454</strain>
    </source>
</reference>
<evidence type="ECO:0000313" key="3">
    <source>
        <dbReference type="Proteomes" id="UP000766570"/>
    </source>
</evidence>
<dbReference type="Proteomes" id="UP000766570">
    <property type="component" value="Unassembled WGS sequence"/>
</dbReference>
<name>A0ABS4WII3_9MICC</name>
<evidence type="ECO:0000259" key="1">
    <source>
        <dbReference type="Pfam" id="PF13191"/>
    </source>
</evidence>
<dbReference type="PANTHER" id="PTHR34301:SF8">
    <property type="entry name" value="ATPASE DOMAIN-CONTAINING PROTEIN"/>
    <property type="match status" value="1"/>
</dbReference>
<dbReference type="Gene3D" id="3.40.50.300">
    <property type="entry name" value="P-loop containing nucleotide triphosphate hydrolases"/>
    <property type="match status" value="1"/>
</dbReference>
<sequence length="371" mass="40114">MANPFKPTAGAEPPHLIGREDALDLFEEGLEDGAGAPGLLSIISGPRGIGKTALLHRAENVALEHGWAPISDTATPGLLERLKHGVEIHLREFGQAESKWHITAVQAASFAVTREMTPAAQVGLRGRMTELTTILRKHGTGLLITVDEIHSVDRAELVQLSATVQHLIREGLPIAFVVAGIPHAVSSLLNDKVATFLRRADPIVLDSVALDAVRDSLRQTFKDSNVSISEEHLATAAEATGGYPFLVQLVGYHVWRLSKVSGVTDQTLTRGIEAARKRLGSMVLDTALADFSDVDRTFLVKMAVDDGPSRMSSIAERMGESIKYVGVYRHRLIDTGIIRPAGRGQVEFTLPHLAEHLRNHAVQLHNPGLGS</sequence>
<dbReference type="EMBL" id="JAGIOE010000001">
    <property type="protein sequence ID" value="MBP2375758.1"/>
    <property type="molecule type" value="Genomic_DNA"/>
</dbReference>
<gene>
    <name evidence="2" type="ORF">JOF46_003670</name>
</gene>
<comment type="caution">
    <text evidence="2">The sequence shown here is derived from an EMBL/GenBank/DDBJ whole genome shotgun (WGS) entry which is preliminary data.</text>
</comment>
<organism evidence="2 3">
    <name type="scientific">Paeniglutamicibacter psychrophenolicus</name>
    <dbReference type="NCBI Taxonomy" id="257454"/>
    <lineage>
        <taxon>Bacteria</taxon>
        <taxon>Bacillati</taxon>
        <taxon>Actinomycetota</taxon>
        <taxon>Actinomycetes</taxon>
        <taxon>Micrococcales</taxon>
        <taxon>Micrococcaceae</taxon>
        <taxon>Paeniglutamicibacter</taxon>
    </lineage>
</organism>
<dbReference type="InterPro" id="IPR027417">
    <property type="entry name" value="P-loop_NTPase"/>
</dbReference>
<evidence type="ECO:0000313" key="2">
    <source>
        <dbReference type="EMBL" id="MBP2375758.1"/>
    </source>
</evidence>